<dbReference type="PRINTS" id="PR01050">
    <property type="entry name" value="PYRUVTKNASE"/>
</dbReference>
<dbReference type="InterPro" id="IPR015806">
    <property type="entry name" value="Pyrv_Knase_insert_dom_sf"/>
</dbReference>
<keyword evidence="9 13" id="KW-0460">Magnesium</keyword>
<reference evidence="16" key="1">
    <citation type="journal article" date="2020" name="mSystems">
        <title>Genome- and Community-Level Interaction Insights into Carbon Utilization and Element Cycling Functions of Hydrothermarchaeota in Hydrothermal Sediment.</title>
        <authorList>
            <person name="Zhou Z."/>
            <person name="Liu Y."/>
            <person name="Xu W."/>
            <person name="Pan J."/>
            <person name="Luo Z.H."/>
            <person name="Li M."/>
        </authorList>
    </citation>
    <scope>NUCLEOTIDE SEQUENCE [LARGE SCALE GENOMIC DNA]</scope>
    <source>
        <strain evidence="16">SpSt-110</strain>
    </source>
</reference>
<comment type="pathway">
    <text evidence="1 13">Carbohydrate degradation; glycolysis; pyruvate from D-glyceraldehyde 3-phosphate: step 5/5.</text>
</comment>
<dbReference type="Gene3D" id="3.40.1380.20">
    <property type="entry name" value="Pyruvate kinase, C-terminal domain"/>
    <property type="match status" value="1"/>
</dbReference>
<evidence type="ECO:0000256" key="12">
    <source>
        <dbReference type="NCBIfam" id="TIGR01064"/>
    </source>
</evidence>
<dbReference type="InterPro" id="IPR015795">
    <property type="entry name" value="Pyrv_Knase_C"/>
</dbReference>
<dbReference type="InterPro" id="IPR015813">
    <property type="entry name" value="Pyrv/PenolPyrv_kinase-like_dom"/>
</dbReference>
<dbReference type="InterPro" id="IPR011037">
    <property type="entry name" value="Pyrv_Knase-like_insert_dom_sf"/>
</dbReference>
<organism evidence="16">
    <name type="scientific">Thermogladius calderae</name>
    <dbReference type="NCBI Taxonomy" id="1200300"/>
    <lineage>
        <taxon>Archaea</taxon>
        <taxon>Thermoproteota</taxon>
        <taxon>Thermoprotei</taxon>
        <taxon>Desulfurococcales</taxon>
        <taxon>Desulfurococcaceae</taxon>
        <taxon>Thermogladius</taxon>
    </lineage>
</organism>
<evidence type="ECO:0000313" key="16">
    <source>
        <dbReference type="EMBL" id="HHP68313.1"/>
    </source>
</evidence>
<dbReference type="NCBIfam" id="TIGR01064">
    <property type="entry name" value="pyruv_kin"/>
    <property type="match status" value="1"/>
</dbReference>
<feature type="domain" description="Pyruvate kinase C-terminal" evidence="15">
    <location>
        <begin position="369"/>
        <end position="450"/>
    </location>
</feature>
<evidence type="ECO:0000256" key="5">
    <source>
        <dbReference type="ARBA" id="ARBA00022723"/>
    </source>
</evidence>
<dbReference type="InterPro" id="IPR015793">
    <property type="entry name" value="Pyrv_Knase_brl"/>
</dbReference>
<dbReference type="EMBL" id="DRYK01000078">
    <property type="protein sequence ID" value="HHP68313.1"/>
    <property type="molecule type" value="Genomic_DNA"/>
</dbReference>
<dbReference type="SUPFAM" id="SSF51621">
    <property type="entry name" value="Phosphoenolpyruvate/pyruvate domain"/>
    <property type="match status" value="1"/>
</dbReference>
<dbReference type="GO" id="GO:0004743">
    <property type="term" value="F:pyruvate kinase activity"/>
    <property type="evidence" value="ECO:0007669"/>
    <property type="project" value="UniProtKB-UniRule"/>
</dbReference>
<evidence type="ECO:0000256" key="8">
    <source>
        <dbReference type="ARBA" id="ARBA00022840"/>
    </source>
</evidence>
<dbReference type="SUPFAM" id="SSF50800">
    <property type="entry name" value="PK beta-barrel domain-like"/>
    <property type="match status" value="1"/>
</dbReference>
<evidence type="ECO:0000256" key="2">
    <source>
        <dbReference type="ARBA" id="ARBA00008663"/>
    </source>
</evidence>
<dbReference type="SUPFAM" id="SSF52935">
    <property type="entry name" value="PK C-terminal domain-like"/>
    <property type="match status" value="1"/>
</dbReference>
<evidence type="ECO:0000256" key="11">
    <source>
        <dbReference type="ARBA" id="ARBA00023317"/>
    </source>
</evidence>
<dbReference type="InterPro" id="IPR036918">
    <property type="entry name" value="Pyrv_Knase_C_sf"/>
</dbReference>
<evidence type="ECO:0000259" key="15">
    <source>
        <dbReference type="Pfam" id="PF02887"/>
    </source>
</evidence>
<dbReference type="EC" id="2.7.1.40" evidence="3 12"/>
<gene>
    <name evidence="16" type="primary">pyk</name>
    <name evidence="16" type="ORF">ENM60_05990</name>
</gene>
<comment type="similarity">
    <text evidence="2 13">Belongs to the pyruvate kinase family.</text>
</comment>
<dbReference type="Gene3D" id="2.40.33.10">
    <property type="entry name" value="PK beta-barrel domain-like"/>
    <property type="match status" value="1"/>
</dbReference>
<keyword evidence="7 13" id="KW-0418">Kinase</keyword>
<dbReference type="Pfam" id="PF00224">
    <property type="entry name" value="PK"/>
    <property type="match status" value="1"/>
</dbReference>
<dbReference type="GO" id="GO:0005524">
    <property type="term" value="F:ATP binding"/>
    <property type="evidence" value="ECO:0007669"/>
    <property type="project" value="UniProtKB-KW"/>
</dbReference>
<dbReference type="PANTHER" id="PTHR11817">
    <property type="entry name" value="PYRUVATE KINASE"/>
    <property type="match status" value="1"/>
</dbReference>
<keyword evidence="6" id="KW-0547">Nucleotide-binding</keyword>
<comment type="catalytic activity">
    <reaction evidence="13">
        <text>pyruvate + ATP = phosphoenolpyruvate + ADP + H(+)</text>
        <dbReference type="Rhea" id="RHEA:18157"/>
        <dbReference type="ChEBI" id="CHEBI:15361"/>
        <dbReference type="ChEBI" id="CHEBI:15378"/>
        <dbReference type="ChEBI" id="CHEBI:30616"/>
        <dbReference type="ChEBI" id="CHEBI:58702"/>
        <dbReference type="ChEBI" id="CHEBI:456216"/>
        <dbReference type="EC" id="2.7.1.40"/>
    </reaction>
</comment>
<evidence type="ECO:0000259" key="14">
    <source>
        <dbReference type="Pfam" id="PF00224"/>
    </source>
</evidence>
<evidence type="ECO:0000256" key="9">
    <source>
        <dbReference type="ARBA" id="ARBA00022842"/>
    </source>
</evidence>
<dbReference type="InterPro" id="IPR040442">
    <property type="entry name" value="Pyrv_kinase-like_dom_sf"/>
</dbReference>
<evidence type="ECO:0000256" key="1">
    <source>
        <dbReference type="ARBA" id="ARBA00004997"/>
    </source>
</evidence>
<accession>A0A7J3Y0H9</accession>
<evidence type="ECO:0000256" key="13">
    <source>
        <dbReference type="RuleBase" id="RU000504"/>
    </source>
</evidence>
<proteinExistence type="inferred from homology"/>
<feature type="domain" description="Pyruvate kinase barrel" evidence="14">
    <location>
        <begin position="2"/>
        <end position="320"/>
    </location>
</feature>
<dbReference type="GO" id="GO:0000287">
    <property type="term" value="F:magnesium ion binding"/>
    <property type="evidence" value="ECO:0007669"/>
    <property type="project" value="UniProtKB-UniRule"/>
</dbReference>
<keyword evidence="5" id="KW-0479">Metal-binding</keyword>
<evidence type="ECO:0000256" key="3">
    <source>
        <dbReference type="ARBA" id="ARBA00012142"/>
    </source>
</evidence>
<dbReference type="AlphaFoldDB" id="A0A7J3Y0H9"/>
<evidence type="ECO:0000256" key="6">
    <source>
        <dbReference type="ARBA" id="ARBA00022741"/>
    </source>
</evidence>
<protein>
    <recommendedName>
        <fullName evidence="3 12">Pyruvate kinase</fullName>
        <ecNumber evidence="3 12">2.7.1.40</ecNumber>
    </recommendedName>
</protein>
<keyword evidence="10 13" id="KW-0324">Glycolysis</keyword>
<evidence type="ECO:0000256" key="4">
    <source>
        <dbReference type="ARBA" id="ARBA00022679"/>
    </source>
</evidence>
<dbReference type="GO" id="GO:0016301">
    <property type="term" value="F:kinase activity"/>
    <property type="evidence" value="ECO:0007669"/>
    <property type="project" value="UniProtKB-KW"/>
</dbReference>
<evidence type="ECO:0000256" key="7">
    <source>
        <dbReference type="ARBA" id="ARBA00022777"/>
    </source>
</evidence>
<dbReference type="GO" id="GO:0030955">
    <property type="term" value="F:potassium ion binding"/>
    <property type="evidence" value="ECO:0007669"/>
    <property type="project" value="UniProtKB-UniRule"/>
</dbReference>
<dbReference type="InterPro" id="IPR001697">
    <property type="entry name" value="Pyr_Knase"/>
</dbReference>
<keyword evidence="11 16" id="KW-0670">Pyruvate</keyword>
<evidence type="ECO:0000256" key="10">
    <source>
        <dbReference type="ARBA" id="ARBA00023152"/>
    </source>
</evidence>
<keyword evidence="8" id="KW-0067">ATP-binding</keyword>
<dbReference type="Pfam" id="PF02887">
    <property type="entry name" value="PK_C"/>
    <property type="match status" value="1"/>
</dbReference>
<comment type="caution">
    <text evidence="16">The sequence shown here is derived from an EMBL/GenBank/DDBJ whole genome shotgun (WGS) entry which is preliminary data.</text>
</comment>
<dbReference type="UniPathway" id="UPA00109">
    <property type="reaction ID" value="UER00188"/>
</dbReference>
<dbReference type="Gene3D" id="3.20.20.60">
    <property type="entry name" value="Phosphoenolpyruvate-binding domains"/>
    <property type="match status" value="1"/>
</dbReference>
<keyword evidence="4 13" id="KW-0808">Transferase</keyword>
<sequence>MKTKIIATLGPSLRSVDLVKKLIREGVSGFRINFSHGDKAEWDEFVKIVKEASSELEQPVALIGDLRGPQIRISFLSEEPVKIEQDKVLRFVLGEKSDRGEIPVKTRGVFEVVEAGDIILVGDGECILRVVETGEDYFLARALYDGVVRSGKKIVVKGKEPNIPLLDSEDVSSIKYAVDRGFTFIGVSYVRSGRDISIVKNLISEAKGSTGVIAKIETPTAYRNLKEIVKASDMILTARGDLGLHFDLDKLPRIQKDITITSISYGKPVIVATQLLESMVNQPRPNRSEVVDVYNAVHDMVDAIMLADETAVGKYPLEAVRWLKKIIESAEADIKPEHTKVVRGSLEGNSLKDKYVYGLLSLAESVEGKIIVFSKTGSVPPLIARLRPRVDVVIGTPSRELAEKLVLYYGLRVYDMSKRVQGDVSYDQGIVELEKLAREKNELAIGDIVVESFAKPSVEMHEIIIKRTLA</sequence>
<name>A0A7J3Y0H9_9CREN</name>